<dbReference type="InterPro" id="IPR007278">
    <property type="entry name" value="DUF397"/>
</dbReference>
<dbReference type="RefSeq" id="WP_366088443.1">
    <property type="nucleotide sequence ID" value="NZ_JBFASG010000014.1"/>
</dbReference>
<protein>
    <submittedName>
        <fullName evidence="2">DUF397 domain-containing protein</fullName>
    </submittedName>
</protein>
<comment type="caution">
    <text evidence="2">The sequence shown here is derived from an EMBL/GenBank/DDBJ whole genome shotgun (WGS) entry which is preliminary data.</text>
</comment>
<evidence type="ECO:0000259" key="1">
    <source>
        <dbReference type="Pfam" id="PF04149"/>
    </source>
</evidence>
<organism evidence="2 3">
    <name type="scientific">Streptomyces roseoverticillatus</name>
    <dbReference type="NCBI Taxonomy" id="66429"/>
    <lineage>
        <taxon>Bacteria</taxon>
        <taxon>Bacillati</taxon>
        <taxon>Actinomycetota</taxon>
        <taxon>Actinomycetes</taxon>
        <taxon>Kitasatosporales</taxon>
        <taxon>Streptomycetaceae</taxon>
        <taxon>Streptomyces</taxon>
    </lineage>
</organism>
<evidence type="ECO:0000313" key="2">
    <source>
        <dbReference type="EMBL" id="MEV4924441.1"/>
    </source>
</evidence>
<dbReference type="Pfam" id="PF04149">
    <property type="entry name" value="DUF397"/>
    <property type="match status" value="1"/>
</dbReference>
<gene>
    <name evidence="2" type="ORF">AB0L03_16600</name>
</gene>
<feature type="domain" description="DUF397" evidence="1">
    <location>
        <begin position="27"/>
        <end position="81"/>
    </location>
</feature>
<dbReference type="EMBL" id="JBFASG010000014">
    <property type="protein sequence ID" value="MEV4924441.1"/>
    <property type="molecule type" value="Genomic_DNA"/>
</dbReference>
<proteinExistence type="predicted"/>
<evidence type="ECO:0000313" key="3">
    <source>
        <dbReference type="Proteomes" id="UP001552479"/>
    </source>
</evidence>
<keyword evidence="3" id="KW-1185">Reference proteome</keyword>
<accession>A0ABV3IVF2</accession>
<dbReference type="Proteomes" id="UP001552479">
    <property type="component" value="Unassembled WGS sequence"/>
</dbReference>
<name>A0ABV3IVF2_9ACTN</name>
<sequence length="90" mass="9862">MRFRKSSYSAGSESCVEIALPPADSVTFKKSTYSTAAEDCVEIALPQDTPAPIHIRDSKRPGGPTLRVAAEPYRSFTRALRDRRLGTHAP</sequence>
<reference evidence="2 3" key="1">
    <citation type="submission" date="2024-06" db="EMBL/GenBank/DDBJ databases">
        <title>The Natural Products Discovery Center: Release of the First 8490 Sequenced Strains for Exploring Actinobacteria Biosynthetic Diversity.</title>
        <authorList>
            <person name="Kalkreuter E."/>
            <person name="Kautsar S.A."/>
            <person name="Yang D."/>
            <person name="Bader C.D."/>
            <person name="Teijaro C.N."/>
            <person name="Fluegel L."/>
            <person name="Davis C.M."/>
            <person name="Simpson J.R."/>
            <person name="Lauterbach L."/>
            <person name="Steele A.D."/>
            <person name="Gui C."/>
            <person name="Meng S."/>
            <person name="Li G."/>
            <person name="Viehrig K."/>
            <person name="Ye F."/>
            <person name="Su P."/>
            <person name="Kiefer A.F."/>
            <person name="Nichols A."/>
            <person name="Cepeda A.J."/>
            <person name="Yan W."/>
            <person name="Fan B."/>
            <person name="Jiang Y."/>
            <person name="Adhikari A."/>
            <person name="Zheng C.-J."/>
            <person name="Schuster L."/>
            <person name="Cowan T.M."/>
            <person name="Smanski M.J."/>
            <person name="Chevrette M.G."/>
            <person name="De Carvalho L.P.S."/>
            <person name="Shen B."/>
        </authorList>
    </citation>
    <scope>NUCLEOTIDE SEQUENCE [LARGE SCALE GENOMIC DNA]</scope>
    <source>
        <strain evidence="2 3">NPDC053791</strain>
    </source>
</reference>